<evidence type="ECO:0000256" key="2">
    <source>
        <dbReference type="SAM" id="SignalP"/>
    </source>
</evidence>
<dbReference type="Proteomes" id="UP000547674">
    <property type="component" value="Unassembled WGS sequence"/>
</dbReference>
<evidence type="ECO:0000256" key="1">
    <source>
        <dbReference type="SAM" id="MobiDB-lite"/>
    </source>
</evidence>
<feature type="domain" description="FlgD/Vpr Ig-like" evidence="3">
    <location>
        <begin position="389"/>
        <end position="443"/>
    </location>
</feature>
<feature type="region of interest" description="Disordered" evidence="1">
    <location>
        <begin position="160"/>
        <end position="187"/>
    </location>
</feature>
<evidence type="ECO:0000313" key="4">
    <source>
        <dbReference type="EMBL" id="NNF06619.1"/>
    </source>
</evidence>
<comment type="caution">
    <text evidence="4">The sequence shown here is derived from an EMBL/GenBank/DDBJ whole genome shotgun (WGS) entry which is preliminary data.</text>
</comment>
<evidence type="ECO:0000313" key="5">
    <source>
        <dbReference type="Proteomes" id="UP000547674"/>
    </source>
</evidence>
<reference evidence="4 5" key="1">
    <citation type="submission" date="2020-03" db="EMBL/GenBank/DDBJ databases">
        <title>Metabolic flexibility allows generalist bacteria to become dominant in a frequently disturbed ecosystem.</title>
        <authorList>
            <person name="Chen Y.-J."/>
            <person name="Leung P.M."/>
            <person name="Bay S.K."/>
            <person name="Hugenholtz P."/>
            <person name="Kessler A.J."/>
            <person name="Shelley G."/>
            <person name="Waite D.W."/>
            <person name="Cook P.L."/>
            <person name="Greening C."/>
        </authorList>
    </citation>
    <scope>NUCLEOTIDE SEQUENCE [LARGE SCALE GENOMIC DNA]</scope>
    <source>
        <strain evidence="4">SS_bin_28</strain>
    </source>
</reference>
<dbReference type="InterPro" id="IPR025965">
    <property type="entry name" value="FlgD/Vpr_Ig-like"/>
</dbReference>
<evidence type="ECO:0000259" key="3">
    <source>
        <dbReference type="Pfam" id="PF13860"/>
    </source>
</evidence>
<dbReference type="EMBL" id="JABDJR010000302">
    <property type="protein sequence ID" value="NNF06619.1"/>
    <property type="molecule type" value="Genomic_DNA"/>
</dbReference>
<accession>A0A7Y2H213</accession>
<feature type="signal peptide" evidence="2">
    <location>
        <begin position="1"/>
        <end position="30"/>
    </location>
</feature>
<organism evidence="4 5">
    <name type="scientific">Eiseniibacteriota bacterium</name>
    <dbReference type="NCBI Taxonomy" id="2212470"/>
    <lineage>
        <taxon>Bacteria</taxon>
        <taxon>Candidatus Eiseniibacteriota</taxon>
    </lineage>
</organism>
<name>A0A7Y2H213_UNCEI</name>
<protein>
    <submittedName>
        <fullName evidence="4">T9SS type A sorting domain-containing protein</fullName>
    </submittedName>
</protein>
<feature type="chain" id="PRO_5031115152" evidence="2">
    <location>
        <begin position="31"/>
        <end position="456"/>
    </location>
</feature>
<sequence length="456" mass="47923">MRNFNFKKLSLSLIGLLGLSLTLGLGTAQAQGSGGSSGADDAKAGAAVAGVVVEVIGGLSGWVNDQSDDCAAAALAAAWGNDCTLEQEECSETGWANAFCTETADNSCAYSSAYGRAYESVVGSWGGCEVEPWAATFTRALHGCKDKHYGKAWGKASVDGSAKASTRSTPGAKPGQNHAGPTNPQWPDGTVLAAISVDMVSVEIPKLNKSDNSWSFFVEIDGTEIFRADASVNGRGVPTVTGDIPASEFAVTYDASRKVYTLSLSGFETRIPIMQLAMPAPGLSDSGPDAANTEAEISVHAESEVEVNDDADQESVCVGDIIDIETQDRIDGFDSFGNYNETGEGTLEEGYRHMAREIANGNTSQTLLLGSSFPNPARINAAIPFAVGTSQEVSLKVYDVAGRLTRTLAQGYHAAGQHQVSWNATNNNGQRVSPGIYYYVLQSGKERTSKKLVVTP</sequence>
<dbReference type="Gene3D" id="2.60.40.4070">
    <property type="match status" value="1"/>
</dbReference>
<dbReference type="AlphaFoldDB" id="A0A7Y2H213"/>
<keyword evidence="2" id="KW-0732">Signal</keyword>
<gene>
    <name evidence="4" type="ORF">HKN21_07650</name>
</gene>
<dbReference type="NCBIfam" id="TIGR04183">
    <property type="entry name" value="Por_Secre_tail"/>
    <property type="match status" value="1"/>
</dbReference>
<dbReference type="InterPro" id="IPR026444">
    <property type="entry name" value="Secre_tail"/>
</dbReference>
<dbReference type="Pfam" id="PF13860">
    <property type="entry name" value="FlgD_ig"/>
    <property type="match status" value="1"/>
</dbReference>
<proteinExistence type="predicted"/>